<comment type="caution">
    <text evidence="1">The sequence shown here is derived from an EMBL/GenBank/DDBJ whole genome shotgun (WGS) entry which is preliminary data.</text>
</comment>
<dbReference type="Proteomes" id="UP001148838">
    <property type="component" value="Unassembled WGS sequence"/>
</dbReference>
<gene>
    <name evidence="1" type="ORF">ANN_04262</name>
</gene>
<evidence type="ECO:0000313" key="2">
    <source>
        <dbReference type="Proteomes" id="UP001148838"/>
    </source>
</evidence>
<reference evidence="1 2" key="1">
    <citation type="journal article" date="2022" name="Allergy">
        <title>Genome assembly and annotation of Periplaneta americana reveal a comprehensive cockroach allergen profile.</title>
        <authorList>
            <person name="Wang L."/>
            <person name="Xiong Q."/>
            <person name="Saelim N."/>
            <person name="Wang L."/>
            <person name="Nong W."/>
            <person name="Wan A.T."/>
            <person name="Shi M."/>
            <person name="Liu X."/>
            <person name="Cao Q."/>
            <person name="Hui J.H.L."/>
            <person name="Sookrung N."/>
            <person name="Leung T.F."/>
            <person name="Tungtrongchitr A."/>
            <person name="Tsui S.K.W."/>
        </authorList>
    </citation>
    <scope>NUCLEOTIDE SEQUENCE [LARGE SCALE GENOMIC DNA]</scope>
    <source>
        <strain evidence="1">PWHHKU_190912</strain>
    </source>
</reference>
<keyword evidence="2" id="KW-1185">Reference proteome</keyword>
<dbReference type="PANTHER" id="PTHR46880:SF8">
    <property type="entry name" value="E3 SUMO-PROTEIN LIGASE KIAA1586"/>
    <property type="match status" value="1"/>
</dbReference>
<protein>
    <submittedName>
        <fullName evidence="1">Uncharacterized protein</fullName>
    </submittedName>
</protein>
<dbReference type="EMBL" id="JAJSOF020000013">
    <property type="protein sequence ID" value="KAJ4442673.1"/>
    <property type="molecule type" value="Genomic_DNA"/>
</dbReference>
<proteinExistence type="predicted"/>
<dbReference type="PANTHER" id="PTHR46880">
    <property type="entry name" value="RAS-ASSOCIATING DOMAIN-CONTAINING PROTEIN"/>
    <property type="match status" value="1"/>
</dbReference>
<sequence>MAGLCEGGNEPPGSLKANAKEMRHRDEVTHALSSADISTYWLPSKRPRPKFPDSGDLVPPAIENVKDLTRLVEQCENTNVNSDNRFLRIGNVAASIKMAGSVLLVFQKDVYIMEENYKLKSDDLPNITFIIQKLQDLRHFYSWKFKLHMSKDKTEGYVPKTIEEEQEKENLLKDTSNGYLKLQQNVYSAELGYDIFNRQHKKPGVMVFYDFYSLYHQLPKNARELRQHAEQLEIELLKIGRFLGSKWVALIFRSVSTVWKNFNALVAHFTAVKDDRKRDSADRNMYEKLLMYVIKVDFILDLALMCDALQESSKLSLELQSRDVTLYSAHRKIKTQVMVFEKRNFNHGLHYSEVPKAEERLNFKGIDLQEVSRGCRLDPYKFYNYLKQRMENRLLRAENIGIPECAEVLDCSTLPDSLILELHMVKQT</sequence>
<accession>A0ABQ8T8U6</accession>
<name>A0ABQ8T8U6_PERAM</name>
<evidence type="ECO:0000313" key="1">
    <source>
        <dbReference type="EMBL" id="KAJ4442673.1"/>
    </source>
</evidence>
<organism evidence="1 2">
    <name type="scientific">Periplaneta americana</name>
    <name type="common">American cockroach</name>
    <name type="synonym">Blatta americana</name>
    <dbReference type="NCBI Taxonomy" id="6978"/>
    <lineage>
        <taxon>Eukaryota</taxon>
        <taxon>Metazoa</taxon>
        <taxon>Ecdysozoa</taxon>
        <taxon>Arthropoda</taxon>
        <taxon>Hexapoda</taxon>
        <taxon>Insecta</taxon>
        <taxon>Pterygota</taxon>
        <taxon>Neoptera</taxon>
        <taxon>Polyneoptera</taxon>
        <taxon>Dictyoptera</taxon>
        <taxon>Blattodea</taxon>
        <taxon>Blattoidea</taxon>
        <taxon>Blattidae</taxon>
        <taxon>Blattinae</taxon>
        <taxon>Periplaneta</taxon>
    </lineage>
</organism>